<reference evidence="1" key="1">
    <citation type="submission" date="2023-07" db="EMBL/GenBank/DDBJ databases">
        <title>Genomic Encyclopedia of Type Strains, Phase IV (KMG-IV): sequencing the most valuable type-strain genomes for metagenomic binning, comparative biology and taxonomic classification.</title>
        <authorList>
            <person name="Goeker M."/>
        </authorList>
    </citation>
    <scope>NUCLEOTIDE SEQUENCE [LARGE SCALE GENOMIC DNA]</scope>
    <source>
        <strain evidence="1">DSM 22019</strain>
    </source>
</reference>
<sequence length="258" mass="30937">MFKYDDALKKIVDDELLIIVDAAQSQPDFLYSLRSKWKDLNDFKKFENWIEESFPTIKAIFISETNKPDEDYNELLLVRLKTLLKVEREFLETYQNLQSKDNNYDHVNEFGVDIKIRNSFYELVDQYTKNFIEELKITKNIKEFDFFSGKLLESFIRILKADTVSDCIDKVYSTEEILSDFIDAVEERDFELLPHEIVDANNFLTFIIYVQTIIYYLILIYETLEFIELQKIGIEDYENKLYYSERNDQLEIIKTIIK</sequence>
<keyword evidence="2" id="KW-1185">Reference proteome</keyword>
<accession>A0ABU0NE68</accession>
<dbReference type="RefSeq" id="WP_307443974.1">
    <property type="nucleotide sequence ID" value="NZ_JAUSWP010000001.1"/>
</dbReference>
<evidence type="ECO:0000313" key="1">
    <source>
        <dbReference type="EMBL" id="MDQ0567482.1"/>
    </source>
</evidence>
<comment type="caution">
    <text evidence="1">The sequence shown here is derived from an EMBL/GenBank/DDBJ whole genome shotgun (WGS) entry which is preliminary data.</text>
</comment>
<dbReference type="EMBL" id="JAUSWP010000001">
    <property type="protein sequence ID" value="MDQ0567482.1"/>
    <property type="molecule type" value="Genomic_DNA"/>
</dbReference>
<gene>
    <name evidence="1" type="ORF">J2Z63_000103</name>
</gene>
<proteinExistence type="predicted"/>
<dbReference type="Proteomes" id="UP001236620">
    <property type="component" value="Unassembled WGS sequence"/>
</dbReference>
<protein>
    <submittedName>
        <fullName evidence="1">Uncharacterized protein</fullName>
    </submittedName>
</protein>
<name>A0ABU0NE68_9MOLU</name>
<evidence type="ECO:0000313" key="2">
    <source>
        <dbReference type="Proteomes" id="UP001236620"/>
    </source>
</evidence>
<organism evidence="1 2">
    <name type="scientific">Mycoplasma yeatsii</name>
    <dbReference type="NCBI Taxonomy" id="51365"/>
    <lineage>
        <taxon>Bacteria</taxon>
        <taxon>Bacillati</taxon>
        <taxon>Mycoplasmatota</taxon>
        <taxon>Mollicutes</taxon>
        <taxon>Mycoplasmataceae</taxon>
        <taxon>Mycoplasma</taxon>
    </lineage>
</organism>